<feature type="region of interest" description="Disordered" evidence="2">
    <location>
        <begin position="31"/>
        <end position="123"/>
    </location>
</feature>
<feature type="compositionally biased region" description="Polar residues" evidence="2">
    <location>
        <begin position="291"/>
        <end position="327"/>
    </location>
</feature>
<evidence type="ECO:0000256" key="1">
    <source>
        <dbReference type="SAM" id="Coils"/>
    </source>
</evidence>
<evidence type="ECO:0000256" key="2">
    <source>
        <dbReference type="SAM" id="MobiDB-lite"/>
    </source>
</evidence>
<evidence type="ECO:0000313" key="4">
    <source>
        <dbReference type="EMBL" id="PJK28454.1"/>
    </source>
</evidence>
<dbReference type="InterPro" id="IPR038610">
    <property type="entry name" value="FliK-like_C_sf"/>
</dbReference>
<gene>
    <name evidence="4" type="ORF">CVT23_17295</name>
</gene>
<proteinExistence type="predicted"/>
<feature type="domain" description="Flagellar hook-length control protein-like C-terminal" evidence="3">
    <location>
        <begin position="350"/>
        <end position="425"/>
    </location>
</feature>
<dbReference type="AlphaFoldDB" id="A0A2M9FYC1"/>
<comment type="caution">
    <text evidence="4">The sequence shown here is derived from an EMBL/GenBank/DDBJ whole genome shotgun (WGS) entry which is preliminary data.</text>
</comment>
<keyword evidence="5" id="KW-1185">Reference proteome</keyword>
<organism evidence="4 5">
    <name type="scientific">Minwuia thermotolerans</name>
    <dbReference type="NCBI Taxonomy" id="2056226"/>
    <lineage>
        <taxon>Bacteria</taxon>
        <taxon>Pseudomonadati</taxon>
        <taxon>Pseudomonadota</taxon>
        <taxon>Alphaproteobacteria</taxon>
        <taxon>Minwuiales</taxon>
        <taxon>Minwuiaceae</taxon>
        <taxon>Minwuia</taxon>
    </lineage>
</organism>
<feature type="compositionally biased region" description="Basic and acidic residues" evidence="2">
    <location>
        <begin position="96"/>
        <end position="108"/>
    </location>
</feature>
<evidence type="ECO:0000259" key="3">
    <source>
        <dbReference type="Pfam" id="PF02120"/>
    </source>
</evidence>
<feature type="region of interest" description="Disordered" evidence="2">
    <location>
        <begin position="291"/>
        <end position="336"/>
    </location>
</feature>
<sequence>MSDDFHFRTMNMPAASDILAFDRSYAADRAAVRDAYSRTREREETRPAFADSLERARQDDRRPAERAGRPNDTGAPPKSSDGSAGTHEPPRAGGITDKEAAAENRGEDGQVPGAQPAENVKQTVSARDTAIAAAAAAAGQGTAITSAGAAATPAQPGGGGGGGASASGAAAAPNAAAQAIAAAAQKTVQGEAPASALPEGELSEAEPDILAIIKPLNGKTGLKQATSISANVAKNALANAAAAASASPNLQALQSGTGGAGAGAASHSTIIQAMDSQMPRGFAFADPAAFQQTAPQPEQPIQTALPQQSAQPTVQSSQTAQTFQAHLQPQMPQNAAPAAQQLSVSIVRGAREGADKIDIQLHPAELGRVEVKLELGHDGRIMAVVSAERAETLEQLRRDVNQLEKALADAGFDTDRDSFTFQDRRDREGGGEKGDGPAGEKPGERIVPDTILTSAGRQRLSLDGLGIDLSV</sequence>
<dbReference type="CDD" id="cd17470">
    <property type="entry name" value="T3SS_Flik_C"/>
    <property type="match status" value="1"/>
</dbReference>
<name>A0A2M9FYC1_9PROT</name>
<dbReference type="EMBL" id="PHIG01000044">
    <property type="protein sequence ID" value="PJK28454.1"/>
    <property type="molecule type" value="Genomic_DNA"/>
</dbReference>
<keyword evidence="1" id="KW-0175">Coiled coil</keyword>
<reference evidence="4 5" key="1">
    <citation type="submission" date="2017-11" db="EMBL/GenBank/DDBJ databases">
        <title>Draft genome sequence of Rhizobiales bacterium SY3-13.</title>
        <authorList>
            <person name="Sun C."/>
        </authorList>
    </citation>
    <scope>NUCLEOTIDE SEQUENCE [LARGE SCALE GENOMIC DNA]</scope>
    <source>
        <strain evidence="4 5">SY3-13</strain>
    </source>
</reference>
<accession>A0A2M9FYC1</accession>
<dbReference type="Pfam" id="PF02120">
    <property type="entry name" value="Flg_hook"/>
    <property type="match status" value="1"/>
</dbReference>
<feature type="compositionally biased region" description="Basic and acidic residues" evidence="2">
    <location>
        <begin position="31"/>
        <end position="69"/>
    </location>
</feature>
<dbReference type="InterPro" id="IPR021136">
    <property type="entry name" value="Flagellar_hook_control-like_C"/>
</dbReference>
<feature type="compositionally biased region" description="Basic and acidic residues" evidence="2">
    <location>
        <begin position="414"/>
        <end position="435"/>
    </location>
</feature>
<dbReference type="Gene3D" id="3.30.750.140">
    <property type="match status" value="1"/>
</dbReference>
<protein>
    <recommendedName>
        <fullName evidence="3">Flagellar hook-length control protein-like C-terminal domain-containing protein</fullName>
    </recommendedName>
</protein>
<evidence type="ECO:0000313" key="5">
    <source>
        <dbReference type="Proteomes" id="UP000229498"/>
    </source>
</evidence>
<feature type="coiled-coil region" evidence="1">
    <location>
        <begin position="386"/>
        <end position="413"/>
    </location>
</feature>
<dbReference type="Proteomes" id="UP000229498">
    <property type="component" value="Unassembled WGS sequence"/>
</dbReference>
<feature type="region of interest" description="Disordered" evidence="2">
    <location>
        <begin position="414"/>
        <end position="452"/>
    </location>
</feature>